<organism evidence="2 3">
    <name type="scientific">Penicillium decumbens</name>
    <dbReference type="NCBI Taxonomy" id="69771"/>
    <lineage>
        <taxon>Eukaryota</taxon>
        <taxon>Fungi</taxon>
        <taxon>Dikarya</taxon>
        <taxon>Ascomycota</taxon>
        <taxon>Pezizomycotina</taxon>
        <taxon>Eurotiomycetes</taxon>
        <taxon>Eurotiomycetidae</taxon>
        <taxon>Eurotiales</taxon>
        <taxon>Aspergillaceae</taxon>
        <taxon>Penicillium</taxon>
    </lineage>
</organism>
<sequence length="121" mass="13002">MVHNPPGRKANTINHPADASGVSLADDPGFDGDVDTDDSDSDVTLSVVSDEELAGDSELESSARVESGSPASEQETPASETPEASQAQEEESLLDRIDESYEEYDWNLTTDEELMARLKAN</sequence>
<evidence type="ECO:0000256" key="1">
    <source>
        <dbReference type="SAM" id="MobiDB-lite"/>
    </source>
</evidence>
<accession>A0A1V6NZP0</accession>
<dbReference type="EMBL" id="MDYL01000026">
    <property type="protein sequence ID" value="OQD70183.1"/>
    <property type="molecule type" value="Genomic_DNA"/>
</dbReference>
<evidence type="ECO:0000313" key="2">
    <source>
        <dbReference type="EMBL" id="OQD70183.1"/>
    </source>
</evidence>
<feature type="region of interest" description="Disordered" evidence="1">
    <location>
        <begin position="1"/>
        <end position="98"/>
    </location>
</feature>
<protein>
    <submittedName>
        <fullName evidence="2">Uncharacterized protein</fullName>
    </submittedName>
</protein>
<comment type="caution">
    <text evidence="2">The sequence shown here is derived from an EMBL/GenBank/DDBJ whole genome shotgun (WGS) entry which is preliminary data.</text>
</comment>
<dbReference type="AlphaFoldDB" id="A0A1V6NZP0"/>
<reference evidence="3" key="1">
    <citation type="journal article" date="2017" name="Nat. Microbiol.">
        <title>Global analysis of biosynthetic gene clusters reveals vast potential of secondary metabolite production in Penicillium species.</title>
        <authorList>
            <person name="Nielsen J.C."/>
            <person name="Grijseels S."/>
            <person name="Prigent S."/>
            <person name="Ji B."/>
            <person name="Dainat J."/>
            <person name="Nielsen K.F."/>
            <person name="Frisvad J.C."/>
            <person name="Workman M."/>
            <person name="Nielsen J."/>
        </authorList>
    </citation>
    <scope>NUCLEOTIDE SEQUENCE [LARGE SCALE GENOMIC DNA]</scope>
    <source>
        <strain evidence="3">IBT 11843</strain>
    </source>
</reference>
<evidence type="ECO:0000313" key="3">
    <source>
        <dbReference type="Proteomes" id="UP000191522"/>
    </source>
</evidence>
<feature type="compositionally biased region" description="Acidic residues" evidence="1">
    <location>
        <begin position="28"/>
        <end position="41"/>
    </location>
</feature>
<gene>
    <name evidence="2" type="ORF">PENDEC_c026G01313</name>
</gene>
<feature type="compositionally biased region" description="Polar residues" evidence="1">
    <location>
        <begin position="69"/>
        <end position="87"/>
    </location>
</feature>
<feature type="compositionally biased region" description="Acidic residues" evidence="1">
    <location>
        <begin position="49"/>
        <end position="59"/>
    </location>
</feature>
<dbReference type="OrthoDB" id="10572799at2759"/>
<proteinExistence type="predicted"/>
<name>A0A1V6NZP0_PENDC</name>
<dbReference type="Proteomes" id="UP000191522">
    <property type="component" value="Unassembled WGS sequence"/>
</dbReference>
<keyword evidence="3" id="KW-1185">Reference proteome</keyword>